<dbReference type="NCBIfam" id="TIGR02532">
    <property type="entry name" value="IV_pilin_GFxxxE"/>
    <property type="match status" value="1"/>
</dbReference>
<keyword evidence="5" id="KW-1185">Reference proteome</keyword>
<evidence type="ECO:0000256" key="2">
    <source>
        <dbReference type="ARBA" id="ARBA00023287"/>
    </source>
</evidence>
<organism evidence="4 5">
    <name type="scientific">Ornithinibacillus halophilus</name>
    <dbReference type="NCBI Taxonomy" id="930117"/>
    <lineage>
        <taxon>Bacteria</taxon>
        <taxon>Bacillati</taxon>
        <taxon>Bacillota</taxon>
        <taxon>Bacilli</taxon>
        <taxon>Bacillales</taxon>
        <taxon>Bacillaceae</taxon>
        <taxon>Ornithinibacillus</taxon>
    </lineage>
</organism>
<protein>
    <submittedName>
        <fullName evidence="4">Prepilin-type N-terminal cleavage/methylation domain-containing protein</fullName>
    </submittedName>
</protein>
<evidence type="ECO:0000313" key="5">
    <source>
        <dbReference type="Proteomes" id="UP000183988"/>
    </source>
</evidence>
<dbReference type="AlphaFoldDB" id="A0A1M5GHF8"/>
<dbReference type="OrthoDB" id="1953969at2"/>
<accession>A0A1M5GHF8</accession>
<keyword evidence="3" id="KW-1133">Transmembrane helix</keyword>
<gene>
    <name evidence="4" type="ORF">SAMN05216225_101313</name>
</gene>
<dbReference type="SUPFAM" id="SSF54523">
    <property type="entry name" value="Pili subunits"/>
    <property type="match status" value="1"/>
</dbReference>
<keyword evidence="3" id="KW-0812">Transmembrane</keyword>
<dbReference type="InterPro" id="IPR012902">
    <property type="entry name" value="N_methyl_site"/>
</dbReference>
<dbReference type="InterPro" id="IPR045584">
    <property type="entry name" value="Pilin-like"/>
</dbReference>
<reference evidence="4 5" key="1">
    <citation type="submission" date="2016-11" db="EMBL/GenBank/DDBJ databases">
        <authorList>
            <person name="Jaros S."/>
            <person name="Januszkiewicz K."/>
            <person name="Wedrychowicz H."/>
        </authorList>
    </citation>
    <scope>NUCLEOTIDE SEQUENCE [LARGE SCALE GENOMIC DNA]</scope>
    <source>
        <strain evidence="4 5">IBRC-M 10683</strain>
    </source>
</reference>
<dbReference type="Proteomes" id="UP000183988">
    <property type="component" value="Unassembled WGS sequence"/>
</dbReference>
<evidence type="ECO:0000256" key="3">
    <source>
        <dbReference type="SAM" id="Phobius"/>
    </source>
</evidence>
<dbReference type="Gene3D" id="3.30.700.10">
    <property type="entry name" value="Glycoprotein, Type 4 Pilin"/>
    <property type="match status" value="1"/>
</dbReference>
<dbReference type="RefSeq" id="WP_072889597.1">
    <property type="nucleotide sequence ID" value="NZ_FQVW01000013.1"/>
</dbReference>
<keyword evidence="2" id="KW-0178">Competence</keyword>
<evidence type="ECO:0000256" key="1">
    <source>
        <dbReference type="ARBA" id="ARBA00004241"/>
    </source>
</evidence>
<dbReference type="GO" id="GO:0009986">
    <property type="term" value="C:cell surface"/>
    <property type="evidence" value="ECO:0007669"/>
    <property type="project" value="UniProtKB-SubCell"/>
</dbReference>
<dbReference type="STRING" id="930117.SAMN05216225_101313"/>
<feature type="transmembrane region" description="Helical" evidence="3">
    <location>
        <begin position="12"/>
        <end position="33"/>
    </location>
</feature>
<evidence type="ECO:0000313" key="4">
    <source>
        <dbReference type="EMBL" id="SHG03157.1"/>
    </source>
</evidence>
<proteinExistence type="predicted"/>
<dbReference type="EMBL" id="FQVW01000013">
    <property type="protein sequence ID" value="SHG03157.1"/>
    <property type="molecule type" value="Genomic_DNA"/>
</dbReference>
<dbReference type="GO" id="GO:0030420">
    <property type="term" value="P:establishment of competence for transformation"/>
    <property type="evidence" value="ECO:0007669"/>
    <property type="project" value="UniProtKB-KW"/>
</dbReference>
<name>A0A1M5GHF8_9BACI</name>
<sequence length="119" mass="13537">MKEKHGMDGYTMVELLTVLVILSIITLIAILSVSDIIDNTKKDVCIANLSELERSYEMHLHFEGVDHEEFLFRDFFGEFTEDICPEHGVISYDGGDVLCSIHSDVEHDDSEDNDEVPFL</sequence>
<comment type="subcellular location">
    <subcellularLocation>
        <location evidence="1">Cell surface</location>
    </subcellularLocation>
</comment>
<dbReference type="Pfam" id="PF07963">
    <property type="entry name" value="N_methyl"/>
    <property type="match status" value="1"/>
</dbReference>
<keyword evidence="3" id="KW-0472">Membrane</keyword>